<evidence type="ECO:0000256" key="1">
    <source>
        <dbReference type="SAM" id="SignalP"/>
    </source>
</evidence>
<organism evidence="2 3">
    <name type="scientific">Luteibacter sahnii</name>
    <dbReference type="NCBI Taxonomy" id="3021977"/>
    <lineage>
        <taxon>Bacteria</taxon>
        <taxon>Pseudomonadati</taxon>
        <taxon>Pseudomonadota</taxon>
        <taxon>Gammaproteobacteria</taxon>
        <taxon>Lysobacterales</taxon>
        <taxon>Rhodanobacteraceae</taxon>
        <taxon>Luteibacter</taxon>
    </lineage>
</organism>
<gene>
    <name evidence="2" type="ORF">P3W24_05565</name>
</gene>
<name>A0ABT6B8K8_9GAMM</name>
<dbReference type="Proteomes" id="UP001528850">
    <property type="component" value="Unassembled WGS sequence"/>
</dbReference>
<protein>
    <submittedName>
        <fullName evidence="2">Uncharacterized protein</fullName>
    </submittedName>
</protein>
<sequence>MKWIYLGAALLLLSACATQRVPDHTAASPALSPADIAPRDAAAVQGSPPAPVSTASARSLVGDGVVAQIRQWYNDLRDDCGSATAPAFVCTGVMLRATETNAAFLPWNPNPSSTGVSFSWIRKDTNFSNLVYTYGNGFIFYPKALGIAGSPVIDVRCAFPHDGGTNDRPTLSGCGPSTPYPQASAPCDGQSIRTASAWIAHFNKQANKYTGQCGWSMVSASSADRFKQFILARQSMSASTWAVQNELRMAKWAQNAAVPISAFFYMPSKQGALANARNDQQRYKKTFGKFVPVVSLTLPSSAQGTASFAYNESDQAVPDPGDTGETGCSGRPGAVTFDAIKPIDEDWFYLTPELPEVKSYASRAAGEPYAVKKTTDPGDCPLSGSYVEYPADFLLLNTRPYVGATTVSFDYSATTDGNVQIYNVNVPLPASRHHFEQIVDGRLIRDILITGSGRIKIDNLYIGP</sequence>
<proteinExistence type="predicted"/>
<keyword evidence="1" id="KW-0732">Signal</keyword>
<evidence type="ECO:0000313" key="3">
    <source>
        <dbReference type="Proteomes" id="UP001528850"/>
    </source>
</evidence>
<dbReference type="EMBL" id="JARJJS010000001">
    <property type="protein sequence ID" value="MDF4024431.1"/>
    <property type="molecule type" value="Genomic_DNA"/>
</dbReference>
<evidence type="ECO:0000313" key="2">
    <source>
        <dbReference type="EMBL" id="MDF4024431.1"/>
    </source>
</evidence>
<comment type="caution">
    <text evidence="2">The sequence shown here is derived from an EMBL/GenBank/DDBJ whole genome shotgun (WGS) entry which is preliminary data.</text>
</comment>
<dbReference type="PROSITE" id="PS51257">
    <property type="entry name" value="PROKAR_LIPOPROTEIN"/>
    <property type="match status" value="1"/>
</dbReference>
<feature type="chain" id="PRO_5047412820" evidence="1">
    <location>
        <begin position="21"/>
        <end position="464"/>
    </location>
</feature>
<feature type="signal peptide" evidence="1">
    <location>
        <begin position="1"/>
        <end position="20"/>
    </location>
</feature>
<keyword evidence="3" id="KW-1185">Reference proteome</keyword>
<accession>A0ABT6B8K8</accession>
<reference evidence="2 3" key="1">
    <citation type="journal article" date="2024" name="Curr. Microbiol.">
        <title>Luteibacter sahnii sp. nov., A Novel Yellow-Colored Xanthomonadin Pigment Producing Probiotic Bacterium from Healthy Rice Seed Microbiome.</title>
        <authorList>
            <person name="Jaiswal G."/>
            <person name="Rana R."/>
            <person name="Nayak P.K."/>
            <person name="Chouhan R."/>
            <person name="Gandhi S.G."/>
            <person name="Patel H.K."/>
            <person name="Patil P.B."/>
        </authorList>
    </citation>
    <scope>NUCLEOTIDE SEQUENCE [LARGE SCALE GENOMIC DNA]</scope>
    <source>
        <strain evidence="2 3">PPL201</strain>
    </source>
</reference>